<sequence length="85" mass="8969">MSQVIALFLRSNLKISGANNAGFGEIDLERQYVKGVVFLGPPAVSMAALGDKIGSPLIAQAAEVPTLSWNGSHVKIPPGVYEIFT</sequence>
<dbReference type="PANTHER" id="PTHR45728">
    <property type="entry name" value="ACETYL-COA CARBOXYLASE, ISOFORM A"/>
    <property type="match status" value="1"/>
</dbReference>
<dbReference type="AlphaFoldDB" id="A0A9C6U062"/>
<dbReference type="KEGG" id="adu:127748399"/>
<reference evidence="2" key="2">
    <citation type="submission" date="2025-08" db="UniProtKB">
        <authorList>
            <consortium name="RefSeq"/>
        </authorList>
    </citation>
    <scope>IDENTIFICATION</scope>
    <source>
        <tissue evidence="2">Whole plant</tissue>
    </source>
</reference>
<dbReference type="GO" id="GO:0006633">
    <property type="term" value="P:fatty acid biosynthetic process"/>
    <property type="evidence" value="ECO:0007669"/>
    <property type="project" value="TreeGrafter"/>
</dbReference>
<dbReference type="InterPro" id="IPR049076">
    <property type="entry name" value="ACCA"/>
</dbReference>
<evidence type="ECO:0000313" key="1">
    <source>
        <dbReference type="Proteomes" id="UP000515211"/>
    </source>
</evidence>
<dbReference type="GeneID" id="127748399"/>
<reference evidence="1" key="1">
    <citation type="journal article" date="2016" name="Nat. Genet.">
        <title>The genome sequences of Arachis duranensis and Arachis ipaensis, the diploid ancestors of cultivated peanut.</title>
        <authorList>
            <person name="Bertioli D.J."/>
            <person name="Cannon S.B."/>
            <person name="Froenicke L."/>
            <person name="Huang G."/>
            <person name="Farmer A.D."/>
            <person name="Cannon E.K."/>
            <person name="Liu X."/>
            <person name="Gao D."/>
            <person name="Clevenger J."/>
            <person name="Dash S."/>
            <person name="Ren L."/>
            <person name="Moretzsohn M.C."/>
            <person name="Shirasawa K."/>
            <person name="Huang W."/>
            <person name="Vidigal B."/>
            <person name="Abernathy B."/>
            <person name="Chu Y."/>
            <person name="Niederhuth C.E."/>
            <person name="Umale P."/>
            <person name="Araujo A.C."/>
            <person name="Kozik A."/>
            <person name="Kim K.D."/>
            <person name="Burow M.D."/>
            <person name="Varshney R.K."/>
            <person name="Wang X."/>
            <person name="Zhang X."/>
            <person name="Barkley N."/>
            <person name="Guimaraes P.M."/>
            <person name="Isobe S."/>
            <person name="Guo B."/>
            <person name="Liao B."/>
            <person name="Stalker H.T."/>
            <person name="Schmitz R.J."/>
            <person name="Scheffler B.E."/>
            <person name="Leal-Bertioli S.C."/>
            <person name="Xun X."/>
            <person name="Jackson S.A."/>
            <person name="Michelmore R."/>
            <person name="Ozias-Akins P."/>
        </authorList>
    </citation>
    <scope>NUCLEOTIDE SEQUENCE [LARGE SCALE GENOMIC DNA]</scope>
    <source>
        <strain evidence="1">cv. V14167</strain>
    </source>
</reference>
<dbReference type="RefSeq" id="XP_052118798.1">
    <property type="nucleotide sequence ID" value="XM_052262838.1"/>
</dbReference>
<accession>A0A9C6U062</accession>
<evidence type="ECO:0000313" key="2">
    <source>
        <dbReference type="RefSeq" id="XP_052118798.1"/>
    </source>
</evidence>
<dbReference type="Gene3D" id="3.90.1770.10">
    <property type="entry name" value="PreATP-grasp domain"/>
    <property type="match status" value="1"/>
</dbReference>
<proteinExistence type="predicted"/>
<dbReference type="GO" id="GO:0003989">
    <property type="term" value="F:acetyl-CoA carboxylase activity"/>
    <property type="evidence" value="ECO:0007669"/>
    <property type="project" value="InterPro"/>
</dbReference>
<dbReference type="PANTHER" id="PTHR45728:SF3">
    <property type="entry name" value="ACETYL-COA CARBOXYLASE"/>
    <property type="match status" value="1"/>
</dbReference>
<protein>
    <submittedName>
        <fullName evidence="2">Acetyl-CoA carboxylase 1-like</fullName>
    </submittedName>
</protein>
<dbReference type="Proteomes" id="UP000515211">
    <property type="component" value="Chromosome 6"/>
</dbReference>
<name>A0A9C6U062_ARADU</name>
<gene>
    <name evidence="2" type="primary">LOC127748399</name>
</gene>
<organism evidence="1 2">
    <name type="scientific">Arachis duranensis</name>
    <name type="common">Wild peanut</name>
    <dbReference type="NCBI Taxonomy" id="130453"/>
    <lineage>
        <taxon>Eukaryota</taxon>
        <taxon>Viridiplantae</taxon>
        <taxon>Streptophyta</taxon>
        <taxon>Embryophyta</taxon>
        <taxon>Tracheophyta</taxon>
        <taxon>Spermatophyta</taxon>
        <taxon>Magnoliopsida</taxon>
        <taxon>eudicotyledons</taxon>
        <taxon>Gunneridae</taxon>
        <taxon>Pentapetalae</taxon>
        <taxon>rosids</taxon>
        <taxon>fabids</taxon>
        <taxon>Fabales</taxon>
        <taxon>Fabaceae</taxon>
        <taxon>Papilionoideae</taxon>
        <taxon>50 kb inversion clade</taxon>
        <taxon>dalbergioids sensu lato</taxon>
        <taxon>Dalbergieae</taxon>
        <taxon>Pterocarpus clade</taxon>
        <taxon>Arachis</taxon>
    </lineage>
</organism>
<keyword evidence="1" id="KW-1185">Reference proteome</keyword>